<protein>
    <submittedName>
        <fullName evidence="1 2">Uncharacterized protein</fullName>
    </submittedName>
</protein>
<evidence type="ECO:0000313" key="1">
    <source>
        <dbReference type="EMBL" id="KEH34207.1"/>
    </source>
</evidence>
<dbReference type="AlphaFoldDB" id="A0A072UX88"/>
<dbReference type="EnsemblPlants" id="KEH34207">
    <property type="protein sequence ID" value="KEH34207"/>
    <property type="gene ID" value="MTR_3g463030"/>
</dbReference>
<dbReference type="HOGENOM" id="CLU_138812_0_0_1"/>
<accession>A0A072UX88</accession>
<reference evidence="1 3" key="2">
    <citation type="journal article" date="2014" name="BMC Genomics">
        <title>An improved genome release (version Mt4.0) for the model legume Medicago truncatula.</title>
        <authorList>
            <person name="Tang H."/>
            <person name="Krishnakumar V."/>
            <person name="Bidwell S."/>
            <person name="Rosen B."/>
            <person name="Chan A."/>
            <person name="Zhou S."/>
            <person name="Gentzbittel L."/>
            <person name="Childs K.L."/>
            <person name="Yandell M."/>
            <person name="Gundlach H."/>
            <person name="Mayer K.F."/>
            <person name="Schwartz D.C."/>
            <person name="Town C.D."/>
        </authorList>
    </citation>
    <scope>GENOME REANNOTATION</scope>
    <source>
        <strain evidence="1">A17</strain>
        <strain evidence="2 3">cv. Jemalong A17</strain>
    </source>
</reference>
<dbReference type="Proteomes" id="UP000002051">
    <property type="component" value="Chromosome 3"/>
</dbReference>
<evidence type="ECO:0000313" key="2">
    <source>
        <dbReference type="EnsemblPlants" id="KEH34207"/>
    </source>
</evidence>
<evidence type="ECO:0000313" key="3">
    <source>
        <dbReference type="Proteomes" id="UP000002051"/>
    </source>
</evidence>
<gene>
    <name evidence="1" type="ordered locus">MTR_3g463030</name>
</gene>
<reference evidence="1 3" key="1">
    <citation type="journal article" date="2011" name="Nature">
        <title>The Medicago genome provides insight into the evolution of rhizobial symbioses.</title>
        <authorList>
            <person name="Young N.D."/>
            <person name="Debelle F."/>
            <person name="Oldroyd G.E."/>
            <person name="Geurts R."/>
            <person name="Cannon S.B."/>
            <person name="Udvardi M.K."/>
            <person name="Benedito V.A."/>
            <person name="Mayer K.F."/>
            <person name="Gouzy J."/>
            <person name="Schoof H."/>
            <person name="Van de Peer Y."/>
            <person name="Proost S."/>
            <person name="Cook D.R."/>
            <person name="Meyers B.C."/>
            <person name="Spannagl M."/>
            <person name="Cheung F."/>
            <person name="De Mita S."/>
            <person name="Krishnakumar V."/>
            <person name="Gundlach H."/>
            <person name="Zhou S."/>
            <person name="Mudge J."/>
            <person name="Bharti A.K."/>
            <person name="Murray J.D."/>
            <person name="Naoumkina M.A."/>
            <person name="Rosen B."/>
            <person name="Silverstein K.A."/>
            <person name="Tang H."/>
            <person name="Rombauts S."/>
            <person name="Zhao P.X."/>
            <person name="Zhou P."/>
            <person name="Barbe V."/>
            <person name="Bardou P."/>
            <person name="Bechner M."/>
            <person name="Bellec A."/>
            <person name="Berger A."/>
            <person name="Berges H."/>
            <person name="Bidwell S."/>
            <person name="Bisseling T."/>
            <person name="Choisne N."/>
            <person name="Couloux A."/>
            <person name="Denny R."/>
            <person name="Deshpande S."/>
            <person name="Dai X."/>
            <person name="Doyle J.J."/>
            <person name="Dudez A.M."/>
            <person name="Farmer A.D."/>
            <person name="Fouteau S."/>
            <person name="Franken C."/>
            <person name="Gibelin C."/>
            <person name="Gish J."/>
            <person name="Goldstein S."/>
            <person name="Gonzalez A.J."/>
            <person name="Green P.J."/>
            <person name="Hallab A."/>
            <person name="Hartog M."/>
            <person name="Hua A."/>
            <person name="Humphray S.J."/>
            <person name="Jeong D.H."/>
            <person name="Jing Y."/>
            <person name="Jocker A."/>
            <person name="Kenton S.M."/>
            <person name="Kim D.J."/>
            <person name="Klee K."/>
            <person name="Lai H."/>
            <person name="Lang C."/>
            <person name="Lin S."/>
            <person name="Macmil S.L."/>
            <person name="Magdelenat G."/>
            <person name="Matthews L."/>
            <person name="McCorrison J."/>
            <person name="Monaghan E.L."/>
            <person name="Mun J.H."/>
            <person name="Najar F.Z."/>
            <person name="Nicholson C."/>
            <person name="Noirot C."/>
            <person name="O'Bleness M."/>
            <person name="Paule C.R."/>
            <person name="Poulain J."/>
            <person name="Prion F."/>
            <person name="Qin B."/>
            <person name="Qu C."/>
            <person name="Retzel E.F."/>
            <person name="Riddle C."/>
            <person name="Sallet E."/>
            <person name="Samain S."/>
            <person name="Samson N."/>
            <person name="Sanders I."/>
            <person name="Saurat O."/>
            <person name="Scarpelli C."/>
            <person name="Schiex T."/>
            <person name="Segurens B."/>
            <person name="Severin A.J."/>
            <person name="Sherrier D.J."/>
            <person name="Shi R."/>
            <person name="Sims S."/>
            <person name="Singer S.R."/>
            <person name="Sinharoy S."/>
            <person name="Sterck L."/>
            <person name="Viollet A."/>
            <person name="Wang B.B."/>
            <person name="Wang K."/>
            <person name="Wang M."/>
            <person name="Wang X."/>
            <person name="Warfsmann J."/>
            <person name="Weissenbach J."/>
            <person name="White D.D."/>
            <person name="White J.D."/>
            <person name="Wiley G.B."/>
            <person name="Wincker P."/>
            <person name="Xing Y."/>
            <person name="Yang L."/>
            <person name="Yao Z."/>
            <person name="Ying F."/>
            <person name="Zhai J."/>
            <person name="Zhou L."/>
            <person name="Zuber A."/>
            <person name="Denarie J."/>
            <person name="Dixon R.A."/>
            <person name="May G.D."/>
            <person name="Schwartz D.C."/>
            <person name="Rogers J."/>
            <person name="Quetier F."/>
            <person name="Town C.D."/>
            <person name="Roe B.A."/>
        </authorList>
    </citation>
    <scope>NUCLEOTIDE SEQUENCE [LARGE SCALE GENOMIC DNA]</scope>
    <source>
        <strain evidence="1">A17</strain>
        <strain evidence="2 3">cv. Jemalong A17</strain>
    </source>
</reference>
<name>A0A072UX88_MEDTR</name>
<keyword evidence="3" id="KW-1185">Reference proteome</keyword>
<organism evidence="1 3">
    <name type="scientific">Medicago truncatula</name>
    <name type="common">Barrel medic</name>
    <name type="synonym">Medicago tribuloides</name>
    <dbReference type="NCBI Taxonomy" id="3880"/>
    <lineage>
        <taxon>Eukaryota</taxon>
        <taxon>Viridiplantae</taxon>
        <taxon>Streptophyta</taxon>
        <taxon>Embryophyta</taxon>
        <taxon>Tracheophyta</taxon>
        <taxon>Spermatophyta</taxon>
        <taxon>Magnoliopsida</taxon>
        <taxon>eudicotyledons</taxon>
        <taxon>Gunneridae</taxon>
        <taxon>Pentapetalae</taxon>
        <taxon>rosids</taxon>
        <taxon>fabids</taxon>
        <taxon>Fabales</taxon>
        <taxon>Fabaceae</taxon>
        <taxon>Papilionoideae</taxon>
        <taxon>50 kb inversion clade</taxon>
        <taxon>NPAAA clade</taxon>
        <taxon>Hologalegina</taxon>
        <taxon>IRL clade</taxon>
        <taxon>Trifolieae</taxon>
        <taxon>Medicago</taxon>
    </lineage>
</organism>
<sequence length="162" mass="17876">MRVRTKHAEKTRVGLYGRSAMVKVVWDVTNHVTPTVDEGMGVISGAQGTTMSSSRQLIEEPNHIGMRGILRPCRYETTWLKEGCYKWYQSRPFQVRCSSGTNQAEAGGHATPTADEGKGVIAGAQGTTMSGSRHLIEEPNHIGRRGILRSCRYGTTWLKEGL</sequence>
<dbReference type="EMBL" id="CM001219">
    <property type="protein sequence ID" value="KEH34207.1"/>
    <property type="molecule type" value="Genomic_DNA"/>
</dbReference>
<proteinExistence type="predicted"/>
<reference evidence="2" key="3">
    <citation type="submission" date="2015-04" db="UniProtKB">
        <authorList>
            <consortium name="EnsemblPlants"/>
        </authorList>
    </citation>
    <scope>IDENTIFICATION</scope>
    <source>
        <strain evidence="2">cv. Jemalong A17</strain>
    </source>
</reference>